<name>A0ABN3PBL8_9MICO</name>
<dbReference type="RefSeq" id="WP_344228450.1">
    <property type="nucleotide sequence ID" value="NZ_BAAARI010000011.1"/>
</dbReference>
<comment type="caution">
    <text evidence="1">The sequence shown here is derived from an EMBL/GenBank/DDBJ whole genome shotgun (WGS) entry which is preliminary data.</text>
</comment>
<dbReference type="Proteomes" id="UP001500274">
    <property type="component" value="Unassembled WGS sequence"/>
</dbReference>
<evidence type="ECO:0000313" key="1">
    <source>
        <dbReference type="EMBL" id="GAA2577680.1"/>
    </source>
</evidence>
<sequence>MTGLTIPQTSITDDEEAWLENVKVPAPKRVEHTCGNCRTPYGKSSIKCPNDRGPVDTPLRAGVAPLTVDDERIDPLTAYDIRDEEIVLGGRRGGAFLDAEYEYEGRRG</sequence>
<protein>
    <submittedName>
        <fullName evidence="1">Uncharacterized protein</fullName>
    </submittedName>
</protein>
<reference evidence="1 2" key="1">
    <citation type="journal article" date="2019" name="Int. J. Syst. Evol. Microbiol.">
        <title>The Global Catalogue of Microorganisms (GCM) 10K type strain sequencing project: providing services to taxonomists for standard genome sequencing and annotation.</title>
        <authorList>
            <consortium name="The Broad Institute Genomics Platform"/>
            <consortium name="The Broad Institute Genome Sequencing Center for Infectious Disease"/>
            <person name="Wu L."/>
            <person name="Ma J."/>
        </authorList>
    </citation>
    <scope>NUCLEOTIDE SEQUENCE [LARGE SCALE GENOMIC DNA]</scope>
    <source>
        <strain evidence="1 2">JCM 16365</strain>
    </source>
</reference>
<dbReference type="EMBL" id="BAAARI010000011">
    <property type="protein sequence ID" value="GAA2577680.1"/>
    <property type="molecule type" value="Genomic_DNA"/>
</dbReference>
<proteinExistence type="predicted"/>
<accession>A0ABN3PBL8</accession>
<organism evidence="1 2">
    <name type="scientific">Microbacterium binotii</name>
    <dbReference type="NCBI Taxonomy" id="462710"/>
    <lineage>
        <taxon>Bacteria</taxon>
        <taxon>Bacillati</taxon>
        <taxon>Actinomycetota</taxon>
        <taxon>Actinomycetes</taxon>
        <taxon>Micrococcales</taxon>
        <taxon>Microbacteriaceae</taxon>
        <taxon>Microbacterium</taxon>
    </lineage>
</organism>
<gene>
    <name evidence="1" type="ORF">GCM10009862_16240</name>
</gene>
<keyword evidence="2" id="KW-1185">Reference proteome</keyword>
<evidence type="ECO:0000313" key="2">
    <source>
        <dbReference type="Proteomes" id="UP001500274"/>
    </source>
</evidence>